<reference evidence="1 2" key="1">
    <citation type="journal article" date="2019" name="PLoS Negl. Trop. Dis.">
        <title>Whole genome sequencing of Entamoeba nuttalli reveals mammalian host-related molecular signatures and a novel octapeptide-repeat surface protein.</title>
        <authorList>
            <person name="Tanaka M."/>
            <person name="Makiuchi T."/>
            <person name="Komiyama T."/>
            <person name="Shiina T."/>
            <person name="Osaki K."/>
            <person name="Tachibana H."/>
        </authorList>
    </citation>
    <scope>NUCLEOTIDE SEQUENCE [LARGE SCALE GENOMIC DNA]</scope>
    <source>
        <strain evidence="1 2">P19-061405</strain>
    </source>
</reference>
<sequence>MNKLVYSNSFLKHLNNEHRDIDKECIKDEDCFNMIKHENPEIEYELMKERFPFIDQTNASLLSAILL</sequence>
<name>A0ABQ0DT99_9EUKA</name>
<gene>
    <name evidence="1" type="ORF">ENUP19_0274G0057</name>
</gene>
<keyword evidence="2" id="KW-1185">Reference proteome</keyword>
<evidence type="ECO:0000313" key="2">
    <source>
        <dbReference type="Proteomes" id="UP001628156"/>
    </source>
</evidence>
<accession>A0ABQ0DT99</accession>
<dbReference type="EMBL" id="BAAFRS010000274">
    <property type="protein sequence ID" value="GAB1226065.1"/>
    <property type="molecule type" value="Genomic_DNA"/>
</dbReference>
<protein>
    <submittedName>
        <fullName evidence="1">Uncharacterized protein</fullName>
    </submittedName>
</protein>
<organism evidence="1 2">
    <name type="scientific">Entamoeba nuttalli</name>
    <dbReference type="NCBI Taxonomy" id="412467"/>
    <lineage>
        <taxon>Eukaryota</taxon>
        <taxon>Amoebozoa</taxon>
        <taxon>Evosea</taxon>
        <taxon>Archamoebae</taxon>
        <taxon>Mastigamoebida</taxon>
        <taxon>Entamoebidae</taxon>
        <taxon>Entamoeba</taxon>
    </lineage>
</organism>
<dbReference type="Proteomes" id="UP001628156">
    <property type="component" value="Unassembled WGS sequence"/>
</dbReference>
<proteinExistence type="predicted"/>
<evidence type="ECO:0000313" key="1">
    <source>
        <dbReference type="EMBL" id="GAB1226065.1"/>
    </source>
</evidence>
<comment type="caution">
    <text evidence="1">The sequence shown here is derived from an EMBL/GenBank/DDBJ whole genome shotgun (WGS) entry which is preliminary data.</text>
</comment>